<dbReference type="OrthoDB" id="5515705at2"/>
<dbReference type="EMBL" id="VJVV01000008">
    <property type="protein sequence ID" value="TRO80224.1"/>
    <property type="molecule type" value="Genomic_DNA"/>
</dbReference>
<gene>
    <name evidence="1" type="ORF">FL622_11340</name>
</gene>
<dbReference type="AlphaFoldDB" id="A0A550JAF3"/>
<comment type="caution">
    <text evidence="1">The sequence shown here is derived from an EMBL/GenBank/DDBJ whole genome shotgun (WGS) entry which is preliminary data.</text>
</comment>
<dbReference type="RefSeq" id="WP_092058381.1">
    <property type="nucleotide sequence ID" value="NZ_FOJJ01000040.1"/>
</dbReference>
<proteinExistence type="predicted"/>
<accession>A0A550JAF3</accession>
<sequence length="60" mass="7120">MATLEYKVIEESVVTDENLEAILNRWVAEGWRYDGMQFAMREGSKRPAMAFVFFTRQRED</sequence>
<protein>
    <submittedName>
        <fullName evidence="1">DUF4177 domain-containing protein</fullName>
    </submittedName>
</protein>
<name>A0A550JAF3_9BACT</name>
<organism evidence="1 2">
    <name type="scientific">Trichloromonas acetexigens</name>
    <dbReference type="NCBI Taxonomy" id="38815"/>
    <lineage>
        <taxon>Bacteria</taxon>
        <taxon>Pseudomonadati</taxon>
        <taxon>Thermodesulfobacteriota</taxon>
        <taxon>Desulfuromonadia</taxon>
        <taxon>Desulfuromonadales</taxon>
        <taxon>Trichloromonadaceae</taxon>
        <taxon>Trichloromonas</taxon>
    </lineage>
</organism>
<reference evidence="1 2" key="1">
    <citation type="submission" date="2019-07" db="EMBL/GenBank/DDBJ databases">
        <title>Insights of Desulfuromonas acetexigens electromicrobiology.</title>
        <authorList>
            <person name="Katuri K."/>
            <person name="Sapireddy V."/>
            <person name="Shaw D.R."/>
            <person name="Saikaly P."/>
        </authorList>
    </citation>
    <scope>NUCLEOTIDE SEQUENCE [LARGE SCALE GENOMIC DNA]</scope>
    <source>
        <strain evidence="1 2">2873</strain>
    </source>
</reference>
<dbReference type="Proteomes" id="UP000317155">
    <property type="component" value="Unassembled WGS sequence"/>
</dbReference>
<evidence type="ECO:0000313" key="2">
    <source>
        <dbReference type="Proteomes" id="UP000317155"/>
    </source>
</evidence>
<keyword evidence="2" id="KW-1185">Reference proteome</keyword>
<evidence type="ECO:0000313" key="1">
    <source>
        <dbReference type="EMBL" id="TRO80224.1"/>
    </source>
</evidence>